<name>A0A0N4U8Y2_DRAME</name>
<dbReference type="EMBL" id="UYYG01001161">
    <property type="protein sequence ID" value="VDN57554.1"/>
    <property type="molecule type" value="Genomic_DNA"/>
</dbReference>
<evidence type="ECO:0000259" key="6">
    <source>
        <dbReference type="Pfam" id="PF14382"/>
    </source>
</evidence>
<dbReference type="GO" id="GO:0006396">
    <property type="term" value="P:RNA processing"/>
    <property type="evidence" value="ECO:0007669"/>
    <property type="project" value="InterPro"/>
</dbReference>
<dbReference type="GO" id="GO:0005730">
    <property type="term" value="C:nucleolus"/>
    <property type="evidence" value="ECO:0007669"/>
    <property type="project" value="UniProtKB-SubCell"/>
</dbReference>
<keyword evidence="3" id="KW-0271">Exosome</keyword>
<evidence type="ECO:0000256" key="1">
    <source>
        <dbReference type="ARBA" id="ARBA00004604"/>
    </source>
</evidence>
<feature type="transmembrane region" description="Helical" evidence="4">
    <location>
        <begin position="59"/>
        <end position="79"/>
    </location>
</feature>
<gene>
    <name evidence="7" type="ORF">DME_LOCUS7527</name>
</gene>
<dbReference type="AlphaFoldDB" id="A0A0N4U8Y2"/>
<protein>
    <submittedName>
        <fullName evidence="10">EXOSC1 domain-containing protein</fullName>
    </submittedName>
</protein>
<evidence type="ECO:0000256" key="4">
    <source>
        <dbReference type="SAM" id="Phobius"/>
    </source>
</evidence>
<dbReference type="InterPro" id="IPR012340">
    <property type="entry name" value="NA-bd_OB-fold"/>
</dbReference>
<dbReference type="OrthoDB" id="440760at2759"/>
<dbReference type="STRING" id="318479.A0A0N4U8Y2"/>
<keyword evidence="4" id="KW-1133">Transmembrane helix</keyword>
<evidence type="ECO:0000313" key="8">
    <source>
        <dbReference type="Proteomes" id="UP000038040"/>
    </source>
</evidence>
<evidence type="ECO:0000256" key="3">
    <source>
        <dbReference type="ARBA" id="ARBA00022835"/>
    </source>
</evidence>
<dbReference type="Proteomes" id="UP000274756">
    <property type="component" value="Unassembled WGS sequence"/>
</dbReference>
<evidence type="ECO:0000256" key="2">
    <source>
        <dbReference type="ARBA" id="ARBA00022490"/>
    </source>
</evidence>
<dbReference type="GO" id="GO:0000176">
    <property type="term" value="C:nuclear exosome (RNase complex)"/>
    <property type="evidence" value="ECO:0007669"/>
    <property type="project" value="TreeGrafter"/>
</dbReference>
<reference evidence="10" key="1">
    <citation type="submission" date="2017-02" db="UniProtKB">
        <authorList>
            <consortium name="WormBaseParasite"/>
        </authorList>
    </citation>
    <scope>IDENTIFICATION</scope>
</reference>
<evidence type="ECO:0000313" key="10">
    <source>
        <dbReference type="WBParaSite" id="DME_0000352201-mRNA-1"/>
    </source>
</evidence>
<keyword evidence="2" id="KW-0963">Cytoplasm</keyword>
<keyword evidence="4" id="KW-0812">Transmembrane</keyword>
<dbReference type="GO" id="GO:0005737">
    <property type="term" value="C:cytoplasm"/>
    <property type="evidence" value="ECO:0007669"/>
    <property type="project" value="TreeGrafter"/>
</dbReference>
<dbReference type="Gene3D" id="2.40.50.100">
    <property type="match status" value="1"/>
</dbReference>
<sequence>MRSLFAVSRNTRKQHSTEDTSEKIVIPGDRLIPVSDHLRPGFGTYELHGHIYSSLRIQFFFRTLAFFYFLIFLILYFWGEKEITTVEVHRNIESDQKYSMPYVGCIATARVDNLGQRFAKCSIICVDNSIMLHEFAGILRKEDIRAQEKEKTEIIMCVRPGDIILCRVIGFGDNQRSFLLSTAEDRLGVVMAMGDSGERMFPSSFTEVQSSITGITESRKVARVPVLNN</sequence>
<keyword evidence="4" id="KW-0472">Membrane</keyword>
<dbReference type="InterPro" id="IPR019495">
    <property type="entry name" value="EXOSC1_C"/>
</dbReference>
<feature type="domain" description="Exosome complex component N-terminal" evidence="6">
    <location>
        <begin position="24"/>
        <end position="55"/>
    </location>
</feature>
<dbReference type="SUPFAM" id="SSF50249">
    <property type="entry name" value="Nucleic acid-binding proteins"/>
    <property type="match status" value="1"/>
</dbReference>
<reference evidence="7 9" key="2">
    <citation type="submission" date="2018-11" db="EMBL/GenBank/DDBJ databases">
        <authorList>
            <consortium name="Pathogen Informatics"/>
        </authorList>
    </citation>
    <scope>NUCLEOTIDE SEQUENCE [LARGE SCALE GENOMIC DNA]</scope>
</reference>
<dbReference type="Gene3D" id="2.40.50.140">
    <property type="entry name" value="Nucleic acid-binding proteins"/>
    <property type="match status" value="1"/>
</dbReference>
<dbReference type="Pfam" id="PF10447">
    <property type="entry name" value="EXOSC1"/>
    <property type="match status" value="1"/>
</dbReference>
<accession>A0A0N4U8Y2</accession>
<dbReference type="PANTHER" id="PTHR12686:SF8">
    <property type="entry name" value="EXOSOME COMPLEX COMPONENT CSL4"/>
    <property type="match status" value="1"/>
</dbReference>
<dbReference type="WBParaSite" id="DME_0000352201-mRNA-1">
    <property type="protein sequence ID" value="DME_0000352201-mRNA-1"/>
    <property type="gene ID" value="DME_0000352201"/>
</dbReference>
<comment type="subcellular location">
    <subcellularLocation>
        <location evidence="1">Nucleus</location>
        <location evidence="1">Nucleolus</location>
    </subcellularLocation>
</comment>
<evidence type="ECO:0000313" key="9">
    <source>
        <dbReference type="Proteomes" id="UP000274756"/>
    </source>
</evidence>
<dbReference type="GO" id="GO:0003723">
    <property type="term" value="F:RNA binding"/>
    <property type="evidence" value="ECO:0007669"/>
    <property type="project" value="InterPro"/>
</dbReference>
<feature type="domain" description="Exosome complex component CSL4 C-terminal" evidence="5">
    <location>
        <begin position="82"/>
        <end position="169"/>
    </location>
</feature>
<keyword evidence="9" id="KW-1185">Reference proteome</keyword>
<dbReference type="Pfam" id="PF14382">
    <property type="entry name" value="ECR1_N"/>
    <property type="match status" value="1"/>
</dbReference>
<dbReference type="InterPro" id="IPR039771">
    <property type="entry name" value="Csl4"/>
</dbReference>
<evidence type="ECO:0000313" key="7">
    <source>
        <dbReference type="EMBL" id="VDN57554.1"/>
    </source>
</evidence>
<proteinExistence type="predicted"/>
<dbReference type="InterPro" id="IPR025721">
    <property type="entry name" value="Exosome_cplx_N_dom"/>
</dbReference>
<organism evidence="8 10">
    <name type="scientific">Dracunculus medinensis</name>
    <name type="common">Guinea worm</name>
    <dbReference type="NCBI Taxonomy" id="318479"/>
    <lineage>
        <taxon>Eukaryota</taxon>
        <taxon>Metazoa</taxon>
        <taxon>Ecdysozoa</taxon>
        <taxon>Nematoda</taxon>
        <taxon>Chromadorea</taxon>
        <taxon>Rhabditida</taxon>
        <taxon>Spirurina</taxon>
        <taxon>Dracunculoidea</taxon>
        <taxon>Dracunculidae</taxon>
        <taxon>Dracunculus</taxon>
    </lineage>
</organism>
<dbReference type="Proteomes" id="UP000038040">
    <property type="component" value="Unplaced"/>
</dbReference>
<dbReference type="SUPFAM" id="SSF110324">
    <property type="entry name" value="Ribosomal L27 protein-like"/>
    <property type="match status" value="1"/>
</dbReference>
<evidence type="ECO:0000259" key="5">
    <source>
        <dbReference type="Pfam" id="PF10447"/>
    </source>
</evidence>
<dbReference type="PANTHER" id="PTHR12686">
    <property type="entry name" value="3'-5' EXORIBONUCLEASE CSL4-RELATED"/>
    <property type="match status" value="1"/>
</dbReference>